<dbReference type="EMBL" id="JAJFAZ020000001">
    <property type="protein sequence ID" value="KAI5354495.1"/>
    <property type="molecule type" value="Genomic_DNA"/>
</dbReference>
<proteinExistence type="predicted"/>
<accession>A0AAD4ZUJ5</accession>
<feature type="region of interest" description="Disordered" evidence="1">
    <location>
        <begin position="106"/>
        <end position="128"/>
    </location>
</feature>
<evidence type="ECO:0000313" key="3">
    <source>
        <dbReference type="Proteomes" id="UP001054821"/>
    </source>
</evidence>
<comment type="caution">
    <text evidence="2">The sequence shown here is derived from an EMBL/GenBank/DDBJ whole genome shotgun (WGS) entry which is preliminary data.</text>
</comment>
<organism evidence="2 3">
    <name type="scientific">Prunus dulcis</name>
    <name type="common">Almond</name>
    <name type="synonym">Amygdalus dulcis</name>
    <dbReference type="NCBI Taxonomy" id="3755"/>
    <lineage>
        <taxon>Eukaryota</taxon>
        <taxon>Viridiplantae</taxon>
        <taxon>Streptophyta</taxon>
        <taxon>Embryophyta</taxon>
        <taxon>Tracheophyta</taxon>
        <taxon>Spermatophyta</taxon>
        <taxon>Magnoliopsida</taxon>
        <taxon>eudicotyledons</taxon>
        <taxon>Gunneridae</taxon>
        <taxon>Pentapetalae</taxon>
        <taxon>rosids</taxon>
        <taxon>fabids</taxon>
        <taxon>Rosales</taxon>
        <taxon>Rosaceae</taxon>
        <taxon>Amygdaloideae</taxon>
        <taxon>Amygdaleae</taxon>
        <taxon>Prunus</taxon>
    </lineage>
</organism>
<dbReference type="AlphaFoldDB" id="A0AAD4ZUJ5"/>
<reference evidence="2 3" key="1">
    <citation type="journal article" date="2022" name="G3 (Bethesda)">
        <title>Whole-genome sequence and methylome profiling of the almond [Prunus dulcis (Mill.) D.A. Webb] cultivar 'Nonpareil'.</title>
        <authorList>
            <person name="D'Amico-Willman K.M."/>
            <person name="Ouma W.Z."/>
            <person name="Meulia T."/>
            <person name="Sideli G.M."/>
            <person name="Gradziel T.M."/>
            <person name="Fresnedo-Ramirez J."/>
        </authorList>
    </citation>
    <scope>NUCLEOTIDE SEQUENCE [LARGE SCALE GENOMIC DNA]</scope>
    <source>
        <strain evidence="2">Clone GOH B32 T37-40</strain>
    </source>
</reference>
<evidence type="ECO:0000313" key="2">
    <source>
        <dbReference type="EMBL" id="KAI5354495.1"/>
    </source>
</evidence>
<gene>
    <name evidence="2" type="ORF">L3X38_007390</name>
</gene>
<sequence length="128" mass="14962">MGVLYRSHLHKSHQYHCHVLLAKSKFHQKIQQVTDRHLLSDRSSFPGSHQLSRHATSRHCLLDRLVPGRLLGDRSLSLLDRSLALGQKFIHMPLYVQDFPFRNSSIHSPSPPELEKRKRHNTILLHER</sequence>
<evidence type="ECO:0000256" key="1">
    <source>
        <dbReference type="SAM" id="MobiDB-lite"/>
    </source>
</evidence>
<dbReference type="Proteomes" id="UP001054821">
    <property type="component" value="Chromosome 1"/>
</dbReference>
<name>A0AAD4ZUJ5_PRUDU</name>
<keyword evidence="3" id="KW-1185">Reference proteome</keyword>
<protein>
    <submittedName>
        <fullName evidence="2">Uncharacterized protein</fullName>
    </submittedName>
</protein>